<gene>
    <name evidence="1" type="ORF">SAMN04488007_0696</name>
</gene>
<name>A0A1M6K8S1_9FLAO</name>
<sequence>MNNTEKRKILFGSLSPVLQPLGYKSFKTGGNPCFIYFKNGIAIKIGFNFFDMGDITFSGFGITHYEVEDYILDLDYFQDFFKEKKRHHLPTVYDWTTKGPFGFNATTHEEIEQGVELIKNYINGDGKLFLNNYLYLLNILKRMDELESQGILWHDRKNGGILAGTLDANFRGLIISKLCNDKNYESKKTMVDLKLEKPNYANWKPYYEKLKTVLPSIQPKYNLDS</sequence>
<dbReference type="OrthoDB" id="1177148at2"/>
<proteinExistence type="predicted"/>
<evidence type="ECO:0000313" key="1">
    <source>
        <dbReference type="EMBL" id="SHJ55349.1"/>
    </source>
</evidence>
<organism evidence="1 2">
    <name type="scientific">Maribacter aquivivus</name>
    <dbReference type="NCBI Taxonomy" id="228958"/>
    <lineage>
        <taxon>Bacteria</taxon>
        <taxon>Pseudomonadati</taxon>
        <taxon>Bacteroidota</taxon>
        <taxon>Flavobacteriia</taxon>
        <taxon>Flavobacteriales</taxon>
        <taxon>Flavobacteriaceae</taxon>
        <taxon>Maribacter</taxon>
    </lineage>
</organism>
<dbReference type="EMBL" id="FQZX01000001">
    <property type="protein sequence ID" value="SHJ55349.1"/>
    <property type="molecule type" value="Genomic_DNA"/>
</dbReference>
<keyword evidence="2" id="KW-1185">Reference proteome</keyword>
<dbReference type="AlphaFoldDB" id="A0A1M6K8S1"/>
<accession>A0A1M6K8S1</accession>
<dbReference type="Proteomes" id="UP000184314">
    <property type="component" value="Unassembled WGS sequence"/>
</dbReference>
<reference evidence="2" key="1">
    <citation type="submission" date="2016-11" db="EMBL/GenBank/DDBJ databases">
        <authorList>
            <person name="Varghese N."/>
            <person name="Submissions S."/>
        </authorList>
    </citation>
    <scope>NUCLEOTIDE SEQUENCE [LARGE SCALE GENOMIC DNA]</scope>
    <source>
        <strain evidence="2">DSM 16478</strain>
    </source>
</reference>
<protein>
    <recommendedName>
        <fullName evidence="3">DUF4304 domain-containing protein</fullName>
    </recommendedName>
</protein>
<evidence type="ECO:0000313" key="2">
    <source>
        <dbReference type="Proteomes" id="UP000184314"/>
    </source>
</evidence>
<dbReference type="RefSeq" id="WP_139251886.1">
    <property type="nucleotide sequence ID" value="NZ_FQZX01000001.1"/>
</dbReference>
<evidence type="ECO:0008006" key="3">
    <source>
        <dbReference type="Google" id="ProtNLM"/>
    </source>
</evidence>